<feature type="compositionally biased region" description="Polar residues" evidence="1">
    <location>
        <begin position="1"/>
        <end position="10"/>
    </location>
</feature>
<dbReference type="Proteomes" id="UP000663193">
    <property type="component" value="Chromosome 13"/>
</dbReference>
<feature type="region of interest" description="Disordered" evidence="1">
    <location>
        <begin position="183"/>
        <end position="242"/>
    </location>
</feature>
<protein>
    <submittedName>
        <fullName evidence="2">Uncharacterized protein</fullName>
    </submittedName>
</protein>
<reference evidence="3" key="1">
    <citation type="journal article" date="2021" name="BMC Genomics">
        <title>Chromosome-level genome assembly and manually-curated proteome of model necrotroph Parastagonospora nodorum Sn15 reveals a genome-wide trove of candidate effector homologs, and redundancy of virulence-related functions within an accessory chromosome.</title>
        <authorList>
            <person name="Bertazzoni S."/>
            <person name="Jones D.A.B."/>
            <person name="Phan H.T."/>
            <person name="Tan K.-C."/>
            <person name="Hane J.K."/>
        </authorList>
    </citation>
    <scope>NUCLEOTIDE SEQUENCE [LARGE SCALE GENOMIC DNA]</scope>
    <source>
        <strain evidence="3">SN15 / ATCC MYA-4574 / FGSC 10173)</strain>
    </source>
</reference>
<evidence type="ECO:0000256" key="1">
    <source>
        <dbReference type="SAM" id="MobiDB-lite"/>
    </source>
</evidence>
<name>A0A7U2FB84_PHANO</name>
<sequence>MTNAQDISSKQAHHNSVRTSRPTTAKHDEQAELYKTANEAYARNRHLPFLVTHDHSRPSTEPVTRVPSNFGWKWNTVEIRSEIWAGWPWDVVGREENHYLDVIERVGKVKTAVEAAEAEEAEVPRAAENHHGAFHMREPGVEAYDTPPQTVSLDVYYPELPQLDPSSGASFLTIPDEEVPELADANTEDEGITEVVEPSFSTAAQDEETVRVEDDAGDKSIQNPPPGAALTSSESASGSRRR</sequence>
<evidence type="ECO:0000313" key="2">
    <source>
        <dbReference type="EMBL" id="QRD02115.1"/>
    </source>
</evidence>
<proteinExistence type="predicted"/>
<organism evidence="2 3">
    <name type="scientific">Phaeosphaeria nodorum (strain SN15 / ATCC MYA-4574 / FGSC 10173)</name>
    <name type="common">Glume blotch fungus</name>
    <name type="synonym">Parastagonospora nodorum</name>
    <dbReference type="NCBI Taxonomy" id="321614"/>
    <lineage>
        <taxon>Eukaryota</taxon>
        <taxon>Fungi</taxon>
        <taxon>Dikarya</taxon>
        <taxon>Ascomycota</taxon>
        <taxon>Pezizomycotina</taxon>
        <taxon>Dothideomycetes</taxon>
        <taxon>Pleosporomycetidae</taxon>
        <taxon>Pleosporales</taxon>
        <taxon>Pleosporineae</taxon>
        <taxon>Phaeosphaeriaceae</taxon>
        <taxon>Parastagonospora</taxon>
    </lineage>
</organism>
<accession>A0A7U2FB84</accession>
<gene>
    <name evidence="2" type="ORF">JI435_440370</name>
</gene>
<feature type="compositionally biased region" description="Basic and acidic residues" evidence="1">
    <location>
        <begin position="208"/>
        <end position="218"/>
    </location>
</feature>
<feature type="compositionally biased region" description="Acidic residues" evidence="1">
    <location>
        <begin position="183"/>
        <end position="192"/>
    </location>
</feature>
<feature type="compositionally biased region" description="Polar residues" evidence="1">
    <location>
        <begin position="230"/>
        <end position="242"/>
    </location>
</feature>
<dbReference type="VEuPathDB" id="FungiDB:JI435_440370"/>
<evidence type="ECO:0000313" key="3">
    <source>
        <dbReference type="Proteomes" id="UP000663193"/>
    </source>
</evidence>
<keyword evidence="3" id="KW-1185">Reference proteome</keyword>
<feature type="region of interest" description="Disordered" evidence="1">
    <location>
        <begin position="1"/>
        <end position="29"/>
    </location>
</feature>
<dbReference type="EMBL" id="CP069035">
    <property type="protein sequence ID" value="QRD02115.1"/>
    <property type="molecule type" value="Genomic_DNA"/>
</dbReference>
<dbReference type="AlphaFoldDB" id="A0A7U2FB84"/>